<dbReference type="OrthoDB" id="6612291at2759"/>
<reference evidence="9" key="1">
    <citation type="submission" date="2025-08" db="UniProtKB">
        <authorList>
            <consortium name="RefSeq"/>
        </authorList>
    </citation>
    <scope>IDENTIFICATION</scope>
    <source>
        <tissue evidence="9">Thorax and Abdomen</tissue>
    </source>
</reference>
<feature type="transmembrane region" description="Helical" evidence="6">
    <location>
        <begin position="12"/>
        <end position="39"/>
    </location>
</feature>
<dbReference type="KEGG" id="nlo:107218230"/>
<dbReference type="PRINTS" id="PR00171">
    <property type="entry name" value="SUGRTRNSPORT"/>
</dbReference>
<evidence type="ECO:0000256" key="6">
    <source>
        <dbReference type="SAM" id="Phobius"/>
    </source>
</evidence>
<feature type="transmembrane region" description="Helical" evidence="6">
    <location>
        <begin position="88"/>
        <end position="106"/>
    </location>
</feature>
<dbReference type="RefSeq" id="XP_015511535.2">
    <property type="nucleotide sequence ID" value="XM_015656049.2"/>
</dbReference>
<evidence type="ECO:0000313" key="8">
    <source>
        <dbReference type="Proteomes" id="UP000829291"/>
    </source>
</evidence>
<dbReference type="InterPro" id="IPR050549">
    <property type="entry name" value="MFS_Trehalose_Transporter"/>
</dbReference>
<feature type="domain" description="Major facilitator superfamily (MFS) profile" evidence="7">
    <location>
        <begin position="16"/>
        <end position="446"/>
    </location>
</feature>
<dbReference type="Pfam" id="PF00083">
    <property type="entry name" value="Sugar_tr"/>
    <property type="match status" value="1"/>
</dbReference>
<dbReference type="InterPro" id="IPR036259">
    <property type="entry name" value="MFS_trans_sf"/>
</dbReference>
<dbReference type="InterPro" id="IPR003663">
    <property type="entry name" value="Sugar/inositol_transpt"/>
</dbReference>
<feature type="transmembrane region" description="Helical" evidence="6">
    <location>
        <begin position="171"/>
        <end position="192"/>
    </location>
</feature>
<dbReference type="InParanoid" id="A0A6J0B979"/>
<keyword evidence="2 6" id="KW-0812">Transmembrane</keyword>
<dbReference type="GO" id="GO:0005886">
    <property type="term" value="C:plasma membrane"/>
    <property type="evidence" value="ECO:0007669"/>
    <property type="project" value="UniProtKB-SubCell"/>
</dbReference>
<evidence type="ECO:0000256" key="2">
    <source>
        <dbReference type="ARBA" id="ARBA00022692"/>
    </source>
</evidence>
<evidence type="ECO:0000259" key="7">
    <source>
        <dbReference type="PROSITE" id="PS50850"/>
    </source>
</evidence>
<keyword evidence="5" id="KW-0325">Glycoprotein</keyword>
<dbReference type="GO" id="GO:0022857">
    <property type="term" value="F:transmembrane transporter activity"/>
    <property type="evidence" value="ECO:0007669"/>
    <property type="project" value="InterPro"/>
</dbReference>
<evidence type="ECO:0000256" key="3">
    <source>
        <dbReference type="ARBA" id="ARBA00022989"/>
    </source>
</evidence>
<dbReference type="SUPFAM" id="SSF103473">
    <property type="entry name" value="MFS general substrate transporter"/>
    <property type="match status" value="1"/>
</dbReference>
<dbReference type="PANTHER" id="PTHR48021:SF1">
    <property type="entry name" value="GH07001P-RELATED"/>
    <property type="match status" value="1"/>
</dbReference>
<keyword evidence="8" id="KW-1185">Reference proteome</keyword>
<name>A0A6J0B979_NEOLC</name>
<keyword evidence="3 6" id="KW-1133">Transmembrane helix</keyword>
<feature type="transmembrane region" description="Helical" evidence="6">
    <location>
        <begin position="295"/>
        <end position="314"/>
    </location>
</feature>
<evidence type="ECO:0000256" key="1">
    <source>
        <dbReference type="ARBA" id="ARBA00004141"/>
    </source>
</evidence>
<feature type="transmembrane region" description="Helical" evidence="6">
    <location>
        <begin position="255"/>
        <end position="275"/>
    </location>
</feature>
<proteinExistence type="predicted"/>
<keyword evidence="4 6" id="KW-0472">Membrane</keyword>
<accession>A0A6J0B979</accession>
<evidence type="ECO:0000313" key="9">
    <source>
        <dbReference type="RefSeq" id="XP_015511535.2"/>
    </source>
</evidence>
<dbReference type="InterPro" id="IPR020846">
    <property type="entry name" value="MFS_dom"/>
</dbReference>
<evidence type="ECO:0000256" key="4">
    <source>
        <dbReference type="ARBA" id="ARBA00023136"/>
    </source>
</evidence>
<feature type="transmembrane region" description="Helical" evidence="6">
    <location>
        <begin position="355"/>
        <end position="379"/>
    </location>
</feature>
<sequence>MTQSSGLLLSKYPLWLQWVGAFGVMLKLFACGLSVGWASPYLASFTSGTAPFPATTDEVSWMASTYQLGRFPGAILGAVGVQYFGGKIVIIGNAVVLLISWILVIVSNSVPWIYAARFLSGLCVEAANICYPLYLGDISSPSIRGTLMVLAINGLSLGIVAGYAIGPYVSMRVFSGIGVALIVGCIVIVTLLPQSPYYLVSNNKTKEAENSVLSYNRKADVQLEMDLIRKFVARTESITFTDRLRELNLPKNRKYGLILIALIFFMQTSGMNVLITYTESIATRGMLSLISPSTMPITMGGLTILGAWTSMYYVDKFERKTVWVFSTAGLALNLIALGTHFYLLDVGVDPSYLQWLFILSVSIYGAFSSMGMGSIPYILLSELFGSNIRTLAICICCSVGGLSGFVGIYGYQYLLEVIAESYIYWITGAWVFVALIFGLVLVPNTKGKTLTEIQDVLLEN</sequence>
<dbReference type="PROSITE" id="PS50850">
    <property type="entry name" value="MFS"/>
    <property type="match status" value="1"/>
</dbReference>
<dbReference type="GeneID" id="107218230"/>
<feature type="transmembrane region" description="Helical" evidence="6">
    <location>
        <begin position="147"/>
        <end position="165"/>
    </location>
</feature>
<gene>
    <name evidence="9" type="primary">LOC107218230</name>
</gene>
<protein>
    <submittedName>
        <fullName evidence="9">Facilitated trehalose transporter Tret1</fullName>
    </submittedName>
</protein>
<feature type="transmembrane region" description="Helical" evidence="6">
    <location>
        <begin position="112"/>
        <end position="135"/>
    </location>
</feature>
<evidence type="ECO:0000256" key="5">
    <source>
        <dbReference type="ARBA" id="ARBA00023180"/>
    </source>
</evidence>
<feature type="transmembrane region" description="Helical" evidence="6">
    <location>
        <begin position="422"/>
        <end position="442"/>
    </location>
</feature>
<feature type="transmembrane region" description="Helical" evidence="6">
    <location>
        <begin position="391"/>
        <end position="410"/>
    </location>
</feature>
<dbReference type="Proteomes" id="UP000829291">
    <property type="component" value="Chromosome 4"/>
</dbReference>
<dbReference type="AlphaFoldDB" id="A0A6J0B979"/>
<dbReference type="Gene3D" id="1.20.1250.20">
    <property type="entry name" value="MFS general substrate transporter like domains"/>
    <property type="match status" value="1"/>
</dbReference>
<dbReference type="InterPro" id="IPR005828">
    <property type="entry name" value="MFS_sugar_transport-like"/>
</dbReference>
<dbReference type="PANTHER" id="PTHR48021">
    <property type="match status" value="1"/>
</dbReference>
<organism evidence="9">
    <name type="scientific">Neodiprion lecontei</name>
    <name type="common">Redheaded pine sawfly</name>
    <dbReference type="NCBI Taxonomy" id="441921"/>
    <lineage>
        <taxon>Eukaryota</taxon>
        <taxon>Metazoa</taxon>
        <taxon>Ecdysozoa</taxon>
        <taxon>Arthropoda</taxon>
        <taxon>Hexapoda</taxon>
        <taxon>Insecta</taxon>
        <taxon>Pterygota</taxon>
        <taxon>Neoptera</taxon>
        <taxon>Endopterygota</taxon>
        <taxon>Hymenoptera</taxon>
        <taxon>Tenthredinoidea</taxon>
        <taxon>Diprionidae</taxon>
        <taxon>Diprioninae</taxon>
        <taxon>Neodiprion</taxon>
    </lineage>
</organism>
<comment type="subcellular location">
    <subcellularLocation>
        <location evidence="1">Membrane</location>
        <topology evidence="1">Multi-pass membrane protein</topology>
    </subcellularLocation>
</comment>
<feature type="transmembrane region" description="Helical" evidence="6">
    <location>
        <begin position="321"/>
        <end position="343"/>
    </location>
</feature>